<dbReference type="EMBL" id="QNUH01000017">
    <property type="protein sequence ID" value="REC75005.1"/>
    <property type="molecule type" value="Genomic_DNA"/>
</dbReference>
<feature type="chain" id="PRO_5017614417" description="Glycine zipper family protein" evidence="1">
    <location>
        <begin position="22"/>
        <end position="316"/>
    </location>
</feature>
<evidence type="ECO:0000313" key="2">
    <source>
        <dbReference type="EMBL" id="REC75005.1"/>
    </source>
</evidence>
<dbReference type="PROSITE" id="PS51257">
    <property type="entry name" value="PROKAR_LIPOPROTEIN"/>
    <property type="match status" value="1"/>
</dbReference>
<dbReference type="OrthoDB" id="836646at2"/>
<organism evidence="2 3">
    <name type="scientific">Chryseobacterium elymi</name>
    <dbReference type="NCBI Taxonomy" id="395936"/>
    <lineage>
        <taxon>Bacteria</taxon>
        <taxon>Pseudomonadati</taxon>
        <taxon>Bacteroidota</taxon>
        <taxon>Flavobacteriia</taxon>
        <taxon>Flavobacteriales</taxon>
        <taxon>Weeksellaceae</taxon>
        <taxon>Chryseobacterium group</taxon>
        <taxon>Chryseobacterium</taxon>
    </lineage>
</organism>
<feature type="signal peptide" evidence="1">
    <location>
        <begin position="1"/>
        <end position="21"/>
    </location>
</feature>
<keyword evidence="1" id="KW-0732">Signal</keyword>
<reference evidence="2 3" key="1">
    <citation type="journal article" date="2010" name="Syst. Appl. Microbiol.">
        <title>Four new species of Chryseobacterium from the rhizosphere of coastal sand dune plants, Chryseobacterium elymi sp. nov., Chryseobacterium hagamense sp. nov., Chryseobacterium lathyri sp. nov. and Chryseobacterium rhizosphaerae sp. nov.</title>
        <authorList>
            <person name="Cho S.H."/>
            <person name="Lee K.S."/>
            <person name="Shin D.S."/>
            <person name="Han J.H."/>
            <person name="Park K.S."/>
            <person name="Lee C.H."/>
            <person name="Park K.H."/>
            <person name="Kim S.B."/>
        </authorList>
    </citation>
    <scope>NUCLEOTIDE SEQUENCE [LARGE SCALE GENOMIC DNA]</scope>
    <source>
        <strain evidence="2 3">KCTC 22547</strain>
    </source>
</reference>
<dbReference type="RefSeq" id="WP_116013271.1">
    <property type="nucleotide sequence ID" value="NZ_QNUH01000017.1"/>
</dbReference>
<gene>
    <name evidence="2" type="ORF">DRF60_16630</name>
</gene>
<sequence length="316" mass="35462">MKKLFYLLAVFSLLVSCVSKKNQVIKQNILTLKDSYCKAPFKYNYSNRIPSYNADSILAANKELQGMFSDQSILILNALDNLDEVHQIIDLKKDLSIASQVKVLQLKTKINSKITIALTELDAVAAEFDCEGERVAQIGNYVDNLNDSKNNKLILLSIVTGAAASVAGGIISDGGWSNAVDISGGVLGAGFGLATLNPKGKKVEFIHQRNLLRDIWREKLESPNFPPFIWYMYTEKKFSNKEKHSIISSMKKRWLHYQFDDIKTAADQSVIFSDGGFYRANDLHNRAAMLNQMQSATRTINQNINYLLLDLDKLIL</sequence>
<proteinExistence type="predicted"/>
<dbReference type="Proteomes" id="UP000257030">
    <property type="component" value="Unassembled WGS sequence"/>
</dbReference>
<comment type="caution">
    <text evidence="2">The sequence shown here is derived from an EMBL/GenBank/DDBJ whole genome shotgun (WGS) entry which is preliminary data.</text>
</comment>
<dbReference type="AlphaFoldDB" id="A0A3D9DAI3"/>
<evidence type="ECO:0008006" key="4">
    <source>
        <dbReference type="Google" id="ProtNLM"/>
    </source>
</evidence>
<name>A0A3D9DAI3_9FLAO</name>
<evidence type="ECO:0000313" key="3">
    <source>
        <dbReference type="Proteomes" id="UP000257030"/>
    </source>
</evidence>
<accession>A0A3D9DAI3</accession>
<protein>
    <recommendedName>
        <fullName evidence="4">Glycine zipper family protein</fullName>
    </recommendedName>
</protein>
<evidence type="ECO:0000256" key="1">
    <source>
        <dbReference type="SAM" id="SignalP"/>
    </source>
</evidence>
<keyword evidence="3" id="KW-1185">Reference proteome</keyword>